<accession>J0LE88</accession>
<keyword evidence="3" id="KW-1185">Reference proteome</keyword>
<dbReference type="SUPFAM" id="SSF52833">
    <property type="entry name" value="Thioredoxin-like"/>
    <property type="match status" value="1"/>
</dbReference>
<protein>
    <recommendedName>
        <fullName evidence="1">GST N-terminal domain-containing protein</fullName>
    </recommendedName>
</protein>
<dbReference type="InterPro" id="IPR004045">
    <property type="entry name" value="Glutathione_S-Trfase_N"/>
</dbReference>
<dbReference type="InterPro" id="IPR036249">
    <property type="entry name" value="Thioredoxin-like_sf"/>
</dbReference>
<dbReference type="InterPro" id="IPR054416">
    <property type="entry name" value="GST_UstS-like_C"/>
</dbReference>
<dbReference type="KEGG" id="adl:AURDEDRAFT_175774"/>
<dbReference type="Pfam" id="PF22041">
    <property type="entry name" value="GST_C_7"/>
    <property type="match status" value="1"/>
</dbReference>
<evidence type="ECO:0000313" key="3">
    <source>
        <dbReference type="Proteomes" id="UP000006514"/>
    </source>
</evidence>
<proteinExistence type="predicted"/>
<dbReference type="PROSITE" id="PS50404">
    <property type="entry name" value="GST_NTER"/>
    <property type="match status" value="1"/>
</dbReference>
<dbReference type="AlphaFoldDB" id="J0LE88"/>
<name>J0LE88_AURST</name>
<dbReference type="OrthoDB" id="4951845at2759"/>
<dbReference type="EMBL" id="JH687902">
    <property type="protein sequence ID" value="EJD35141.1"/>
    <property type="molecule type" value="Genomic_DNA"/>
</dbReference>
<dbReference type="Gene3D" id="1.20.1050.10">
    <property type="match status" value="1"/>
</dbReference>
<dbReference type="InParanoid" id="J0LE88"/>
<organism evidence="2 3">
    <name type="scientific">Auricularia subglabra (strain TFB-10046 / SS5)</name>
    <name type="common">White-rot fungus</name>
    <name type="synonym">Auricularia delicata (strain TFB10046)</name>
    <dbReference type="NCBI Taxonomy" id="717982"/>
    <lineage>
        <taxon>Eukaryota</taxon>
        <taxon>Fungi</taxon>
        <taxon>Dikarya</taxon>
        <taxon>Basidiomycota</taxon>
        <taxon>Agaricomycotina</taxon>
        <taxon>Agaricomycetes</taxon>
        <taxon>Auriculariales</taxon>
        <taxon>Auriculariaceae</taxon>
        <taxon>Auricularia</taxon>
    </lineage>
</organism>
<sequence>MVLPNGLEHYTAPTIEDDANVLPDSSAISDYLDKKYPDAATALFPPGTRALQLHFAQFLDGTCLVFAFAPLILPRIKRCMDAPGVVALDKIYQGSQDVSVLLSCEKPLYVDFTVAATFVPIKFVIPKDGWDRVSVLHGGKWAKLLDVLDTYVKA</sequence>
<dbReference type="Gene3D" id="3.40.30.10">
    <property type="entry name" value="Glutaredoxin"/>
    <property type="match status" value="1"/>
</dbReference>
<reference evidence="3" key="1">
    <citation type="journal article" date="2012" name="Science">
        <title>The Paleozoic origin of enzymatic lignin decomposition reconstructed from 31 fungal genomes.</title>
        <authorList>
            <person name="Floudas D."/>
            <person name="Binder M."/>
            <person name="Riley R."/>
            <person name="Barry K."/>
            <person name="Blanchette R.A."/>
            <person name="Henrissat B."/>
            <person name="Martinez A.T."/>
            <person name="Otillar R."/>
            <person name="Spatafora J.W."/>
            <person name="Yadav J.S."/>
            <person name="Aerts A."/>
            <person name="Benoit I."/>
            <person name="Boyd A."/>
            <person name="Carlson A."/>
            <person name="Copeland A."/>
            <person name="Coutinho P.M."/>
            <person name="de Vries R.P."/>
            <person name="Ferreira P."/>
            <person name="Findley K."/>
            <person name="Foster B."/>
            <person name="Gaskell J."/>
            <person name="Glotzer D."/>
            <person name="Gorecki P."/>
            <person name="Heitman J."/>
            <person name="Hesse C."/>
            <person name="Hori C."/>
            <person name="Igarashi K."/>
            <person name="Jurgens J.A."/>
            <person name="Kallen N."/>
            <person name="Kersten P."/>
            <person name="Kohler A."/>
            <person name="Kuees U."/>
            <person name="Kumar T.K.A."/>
            <person name="Kuo A."/>
            <person name="LaButti K."/>
            <person name="Larrondo L.F."/>
            <person name="Lindquist E."/>
            <person name="Ling A."/>
            <person name="Lombard V."/>
            <person name="Lucas S."/>
            <person name="Lundell T."/>
            <person name="Martin R."/>
            <person name="McLaughlin D.J."/>
            <person name="Morgenstern I."/>
            <person name="Morin E."/>
            <person name="Murat C."/>
            <person name="Nagy L.G."/>
            <person name="Nolan M."/>
            <person name="Ohm R.A."/>
            <person name="Patyshakuliyeva A."/>
            <person name="Rokas A."/>
            <person name="Ruiz-Duenas F.J."/>
            <person name="Sabat G."/>
            <person name="Salamov A."/>
            <person name="Samejima M."/>
            <person name="Schmutz J."/>
            <person name="Slot J.C."/>
            <person name="St John F."/>
            <person name="Stenlid J."/>
            <person name="Sun H."/>
            <person name="Sun S."/>
            <person name="Syed K."/>
            <person name="Tsang A."/>
            <person name="Wiebenga A."/>
            <person name="Young D."/>
            <person name="Pisabarro A."/>
            <person name="Eastwood D.C."/>
            <person name="Martin F."/>
            <person name="Cullen D."/>
            <person name="Grigoriev I.V."/>
            <person name="Hibbett D.S."/>
        </authorList>
    </citation>
    <scope>NUCLEOTIDE SEQUENCE [LARGE SCALE GENOMIC DNA]</scope>
    <source>
        <strain evidence="3">TFB10046</strain>
    </source>
</reference>
<evidence type="ECO:0000259" key="1">
    <source>
        <dbReference type="PROSITE" id="PS50404"/>
    </source>
</evidence>
<evidence type="ECO:0000313" key="2">
    <source>
        <dbReference type="EMBL" id="EJD35141.1"/>
    </source>
</evidence>
<feature type="domain" description="GST N-terminal" evidence="1">
    <location>
        <begin position="1"/>
        <end position="40"/>
    </location>
</feature>
<dbReference type="Pfam" id="PF13417">
    <property type="entry name" value="GST_N_3"/>
    <property type="match status" value="1"/>
</dbReference>
<dbReference type="Proteomes" id="UP000006514">
    <property type="component" value="Unassembled WGS sequence"/>
</dbReference>
<gene>
    <name evidence="2" type="ORF">AURDEDRAFT_175774</name>
</gene>